<name>A0A1X0VC02_LEUPS</name>
<evidence type="ECO:0000313" key="2">
    <source>
        <dbReference type="Proteomes" id="UP000192288"/>
    </source>
</evidence>
<evidence type="ECO:0000313" key="1">
    <source>
        <dbReference type="EMBL" id="ORI97211.1"/>
    </source>
</evidence>
<proteinExistence type="predicted"/>
<protein>
    <submittedName>
        <fullName evidence="1">Uncharacterized protein</fullName>
    </submittedName>
</protein>
<reference evidence="1 2" key="1">
    <citation type="journal article" date="2017" name="Front. Microbiol.">
        <title>Genomic Characterization of Dairy Associated Leuconostoc Species and Diversity of Leuconostocs in Undefined Mixed Mesophilic Starter Cultures.</title>
        <authorList>
            <person name="Frantzen C.A."/>
            <person name="Kot W."/>
            <person name="Pedersen T.B."/>
            <person name="Ardo Y.M."/>
            <person name="Broadbent J.R."/>
            <person name="Neve H."/>
            <person name="Hansen L.H."/>
            <person name="Dal Bello F."/>
            <person name="Ostlie H.M."/>
            <person name="Kleppen H.P."/>
            <person name="Vogensen F.K."/>
            <person name="Holo H."/>
        </authorList>
    </citation>
    <scope>NUCLEOTIDE SEQUENCE [LARGE SCALE GENOMIC DNA]</scope>
    <source>
        <strain evidence="1 2">LMGCF08</strain>
    </source>
</reference>
<dbReference type="AlphaFoldDB" id="A0A1X0VC02"/>
<sequence>MTTENEAIKTQTVAYGWQLVLPVNTIVMDNDQGNIAIGDTSDNFKGGPVIMLKVSENEATVEASGYFEEGISITLDKKIIIKRRADFEDN</sequence>
<accession>A0A1X0VC02</accession>
<gene>
    <name evidence="1" type="ORF">BMR96_08335</name>
</gene>
<dbReference type="eggNOG" id="ENOG50308HS">
    <property type="taxonomic scope" value="Bacteria"/>
</dbReference>
<dbReference type="RefSeq" id="WP_080519265.1">
    <property type="nucleotide sequence ID" value="NZ_MPLS01000037.1"/>
</dbReference>
<comment type="caution">
    <text evidence="1">The sequence shown here is derived from an EMBL/GenBank/DDBJ whole genome shotgun (WGS) entry which is preliminary data.</text>
</comment>
<dbReference type="EMBL" id="MPLS01000037">
    <property type="protein sequence ID" value="ORI97211.1"/>
    <property type="molecule type" value="Genomic_DNA"/>
</dbReference>
<organism evidence="1 2">
    <name type="scientific">Leuconostoc pseudomesenteroides</name>
    <dbReference type="NCBI Taxonomy" id="33968"/>
    <lineage>
        <taxon>Bacteria</taxon>
        <taxon>Bacillati</taxon>
        <taxon>Bacillota</taxon>
        <taxon>Bacilli</taxon>
        <taxon>Lactobacillales</taxon>
        <taxon>Lactobacillaceae</taxon>
        <taxon>Leuconostoc</taxon>
    </lineage>
</organism>
<dbReference type="Proteomes" id="UP000192288">
    <property type="component" value="Unassembled WGS sequence"/>
</dbReference>